<gene>
    <name evidence="1" type="ORF">SAMN05192533_106194</name>
</gene>
<evidence type="ECO:0008006" key="3">
    <source>
        <dbReference type="Google" id="ProtNLM"/>
    </source>
</evidence>
<keyword evidence="2" id="KW-1185">Reference proteome</keyword>
<evidence type="ECO:0000313" key="2">
    <source>
        <dbReference type="Proteomes" id="UP000198553"/>
    </source>
</evidence>
<dbReference type="InterPro" id="IPR025177">
    <property type="entry name" value="MciZ"/>
</dbReference>
<organism evidence="1 2">
    <name type="scientific">Mesobacillus persicus</name>
    <dbReference type="NCBI Taxonomy" id="930146"/>
    <lineage>
        <taxon>Bacteria</taxon>
        <taxon>Bacillati</taxon>
        <taxon>Bacillota</taxon>
        <taxon>Bacilli</taxon>
        <taxon>Bacillales</taxon>
        <taxon>Bacillaceae</taxon>
        <taxon>Mesobacillus</taxon>
    </lineage>
</organism>
<protein>
    <recommendedName>
        <fullName evidence="3">Z-ring formation inhibitor MciZ</fullName>
    </recommendedName>
</protein>
<dbReference type="STRING" id="930146.SAMN05192533_106194"/>
<dbReference type="OrthoDB" id="2990038at2"/>
<dbReference type="AlphaFoldDB" id="A0A1H8BZQ7"/>
<dbReference type="Pfam" id="PF13072">
    <property type="entry name" value="MciZ"/>
    <property type="match status" value="1"/>
</dbReference>
<dbReference type="EMBL" id="FOBW01000006">
    <property type="protein sequence ID" value="SEM87327.1"/>
    <property type="molecule type" value="Genomic_DNA"/>
</dbReference>
<accession>A0A1H8BZQ7</accession>
<proteinExistence type="predicted"/>
<dbReference type="Proteomes" id="UP000198553">
    <property type="component" value="Unassembled WGS sequence"/>
</dbReference>
<name>A0A1H8BZQ7_9BACI</name>
<reference evidence="2" key="1">
    <citation type="submission" date="2016-10" db="EMBL/GenBank/DDBJ databases">
        <authorList>
            <person name="Varghese N."/>
            <person name="Submissions S."/>
        </authorList>
    </citation>
    <scope>NUCLEOTIDE SEQUENCE [LARGE SCALE GENOMIC DNA]</scope>
    <source>
        <strain evidence="2">B48,IBRC-M 10115,DSM 25386,CECT 8001</strain>
    </source>
</reference>
<dbReference type="RefSeq" id="WP_090744766.1">
    <property type="nucleotide sequence ID" value="NZ_FOBW01000006.1"/>
</dbReference>
<sequence length="48" mass="5796">MKVYVYENGFMMSGKAWEIKQKLNEYKKEYVYVKDWVEAVSKSVPRSQ</sequence>
<evidence type="ECO:0000313" key="1">
    <source>
        <dbReference type="EMBL" id="SEM87327.1"/>
    </source>
</evidence>